<dbReference type="AlphaFoldDB" id="A0A0C2DI26"/>
<dbReference type="Proteomes" id="UP000031599">
    <property type="component" value="Unassembled WGS sequence"/>
</dbReference>
<dbReference type="EMBL" id="JMCC02000003">
    <property type="protein sequence ID" value="KIG19337.1"/>
    <property type="molecule type" value="Genomic_DNA"/>
</dbReference>
<protein>
    <submittedName>
        <fullName evidence="1">Uncharacterized protein</fullName>
    </submittedName>
</protein>
<proteinExistence type="predicted"/>
<organism evidence="1 2">
    <name type="scientific">Enhygromyxa salina</name>
    <dbReference type="NCBI Taxonomy" id="215803"/>
    <lineage>
        <taxon>Bacteria</taxon>
        <taxon>Pseudomonadati</taxon>
        <taxon>Myxococcota</taxon>
        <taxon>Polyangia</taxon>
        <taxon>Nannocystales</taxon>
        <taxon>Nannocystaceae</taxon>
        <taxon>Enhygromyxa</taxon>
    </lineage>
</organism>
<sequence length="58" mass="6154">MRERATMLVVVLAQLGPAVTALDLDAVRREVILGYGGLVRLAELAALVDHLAAGVRVM</sequence>
<reference evidence="1 2" key="1">
    <citation type="submission" date="2014-12" db="EMBL/GenBank/DDBJ databases">
        <title>Genome assembly of Enhygromyxa salina DSM 15201.</title>
        <authorList>
            <person name="Sharma G."/>
            <person name="Subramanian S."/>
        </authorList>
    </citation>
    <scope>NUCLEOTIDE SEQUENCE [LARGE SCALE GENOMIC DNA]</scope>
    <source>
        <strain evidence="1 2">DSM 15201</strain>
    </source>
</reference>
<gene>
    <name evidence="1" type="ORF">DB30_03893</name>
</gene>
<evidence type="ECO:0000313" key="2">
    <source>
        <dbReference type="Proteomes" id="UP000031599"/>
    </source>
</evidence>
<name>A0A0C2DI26_9BACT</name>
<comment type="caution">
    <text evidence="1">The sequence shown here is derived from an EMBL/GenBank/DDBJ whole genome shotgun (WGS) entry which is preliminary data.</text>
</comment>
<accession>A0A0C2DI26</accession>
<evidence type="ECO:0000313" key="1">
    <source>
        <dbReference type="EMBL" id="KIG19337.1"/>
    </source>
</evidence>